<reference evidence="1" key="1">
    <citation type="submission" date="2020-10" db="EMBL/GenBank/DDBJ databases">
        <authorList>
            <person name="Gilroy R."/>
        </authorList>
    </citation>
    <scope>NUCLEOTIDE SEQUENCE</scope>
    <source>
        <strain evidence="1">13766</strain>
    </source>
</reference>
<dbReference type="Proteomes" id="UP000824140">
    <property type="component" value="Unassembled WGS sequence"/>
</dbReference>
<gene>
    <name evidence="1" type="ORF">IAA84_03295</name>
</gene>
<accession>A0A9D1K6M1</accession>
<dbReference type="AlphaFoldDB" id="A0A9D1K6M1"/>
<protein>
    <submittedName>
        <fullName evidence="1">Uncharacterized protein</fullName>
    </submittedName>
</protein>
<comment type="caution">
    <text evidence="1">The sequence shown here is derived from an EMBL/GenBank/DDBJ whole genome shotgun (WGS) entry which is preliminary data.</text>
</comment>
<sequence length="669" mass="74134">MSAGNERRLLIVGNCESDLANILCGAFAEVQFAPANAAVDYAAYSAVAVLGGNLPDGITLLPSARCALEHARRQGVRVFAEYSRVTDEVSFANPVPTQFSRPVCMGATEIFSGLQPGDILDEQWNERLPVQHVRPSAQPILQYVDRPDGLTQTASLPEKNGRDFALWLEEECLLICTFRMDTFLRARFAPRRTWCALIAALIAWLGGDCSTGQIYQSMEDYCTFSRGQTISGALTRAGQWFQRANLLAWDAEGSCAVLEGVSSRVLPDGSVLLNRQIRTDCMGTTALFFLLQSLRTGDEQARKISEGLFSTVRGMQVAQGTHRGFVRGSLGWWGSSSYQDDTARGFLFPLLIRRMLTGDRTDDERLRSSLAYLLRTTGQDGLRPNQVEYTDPDSDVVWMATTVKRGGKWRHTQPQRTTCGELRNRAVHNPSAHYNAYYLGALALAGAIFLDDEYIAVAQKGLAAIMQAYPDTAREHSQTQECCRLLMPLALLYLVTGNPKHREWLERVAEDLETWAHPCGGYMEWDEGYTGVCSRSSSGESAIYLHNGDPVCDLLYSANWLPQAFAIAYWATGAEKYRERWERMARFLADVQIKSAQPALDGGWARAVNLELGEVHGINNDSDWACWTIESGWTVAQIGVGLLFGVLAPRLKPLFLALRELAVGHKPGC</sequence>
<reference evidence="1" key="2">
    <citation type="journal article" date="2021" name="PeerJ">
        <title>Extensive microbial diversity within the chicken gut microbiome revealed by metagenomics and culture.</title>
        <authorList>
            <person name="Gilroy R."/>
            <person name="Ravi A."/>
            <person name="Getino M."/>
            <person name="Pursley I."/>
            <person name="Horton D.L."/>
            <person name="Alikhan N.F."/>
            <person name="Baker D."/>
            <person name="Gharbi K."/>
            <person name="Hall N."/>
            <person name="Watson M."/>
            <person name="Adriaenssens E.M."/>
            <person name="Foster-Nyarko E."/>
            <person name="Jarju S."/>
            <person name="Secka A."/>
            <person name="Antonio M."/>
            <person name="Oren A."/>
            <person name="Chaudhuri R.R."/>
            <person name="La Ragione R."/>
            <person name="Hildebrand F."/>
            <person name="Pallen M.J."/>
        </authorList>
    </citation>
    <scope>NUCLEOTIDE SEQUENCE</scope>
    <source>
        <strain evidence="1">13766</strain>
    </source>
</reference>
<organism evidence="1 2">
    <name type="scientific">Candidatus Alectryocaccomicrobium excrementavium</name>
    <dbReference type="NCBI Taxonomy" id="2840668"/>
    <lineage>
        <taxon>Bacteria</taxon>
        <taxon>Bacillati</taxon>
        <taxon>Bacillota</taxon>
        <taxon>Clostridia</taxon>
        <taxon>Candidatus Alectryocaccomicrobium</taxon>
    </lineage>
</organism>
<dbReference type="SUPFAM" id="SSF48208">
    <property type="entry name" value="Six-hairpin glycosidases"/>
    <property type="match status" value="1"/>
</dbReference>
<name>A0A9D1K6M1_9FIRM</name>
<dbReference type="EMBL" id="DVJN01000063">
    <property type="protein sequence ID" value="HIS92023.1"/>
    <property type="molecule type" value="Genomic_DNA"/>
</dbReference>
<dbReference type="InterPro" id="IPR008928">
    <property type="entry name" value="6-hairpin_glycosidase_sf"/>
</dbReference>
<dbReference type="Gene3D" id="1.50.10.10">
    <property type="match status" value="1"/>
</dbReference>
<evidence type="ECO:0000313" key="2">
    <source>
        <dbReference type="Proteomes" id="UP000824140"/>
    </source>
</evidence>
<proteinExistence type="predicted"/>
<dbReference type="GO" id="GO:0005975">
    <property type="term" value="P:carbohydrate metabolic process"/>
    <property type="evidence" value="ECO:0007669"/>
    <property type="project" value="InterPro"/>
</dbReference>
<dbReference type="InterPro" id="IPR012341">
    <property type="entry name" value="6hp_glycosidase-like_sf"/>
</dbReference>
<evidence type="ECO:0000313" key="1">
    <source>
        <dbReference type="EMBL" id="HIS92023.1"/>
    </source>
</evidence>